<organism evidence="1 2">
    <name type="scientific">Podospora appendiculata</name>
    <dbReference type="NCBI Taxonomy" id="314037"/>
    <lineage>
        <taxon>Eukaryota</taxon>
        <taxon>Fungi</taxon>
        <taxon>Dikarya</taxon>
        <taxon>Ascomycota</taxon>
        <taxon>Pezizomycotina</taxon>
        <taxon>Sordariomycetes</taxon>
        <taxon>Sordariomycetidae</taxon>
        <taxon>Sordariales</taxon>
        <taxon>Podosporaceae</taxon>
        <taxon>Podospora</taxon>
    </lineage>
</organism>
<sequence length="202" mass="22009">MIAEKPPYAPTQRLAQAHHCRCMARVTQQVPCVRMSQGAFELGGGKGRGGDRQKPPAAICRVVVCIPTFNTHPASVHFHPYRRHPHLVAAHQKNDSDEQLLQLPGRVTTSVPYSVSAVLSDSPLIRRMLLAARTSHIMTSAFHAPGGKESWGPRGSTTRKRLRTFVELFGSGLPSPQVPPSRSPAGLPGYLPCSTCKDTYLT</sequence>
<dbReference type="AlphaFoldDB" id="A0AAE0X6M1"/>
<proteinExistence type="predicted"/>
<evidence type="ECO:0000313" key="1">
    <source>
        <dbReference type="EMBL" id="KAK3685929.1"/>
    </source>
</evidence>
<dbReference type="EMBL" id="JAULSO010000003">
    <property type="protein sequence ID" value="KAK3685929.1"/>
    <property type="molecule type" value="Genomic_DNA"/>
</dbReference>
<evidence type="ECO:0000313" key="2">
    <source>
        <dbReference type="Proteomes" id="UP001270362"/>
    </source>
</evidence>
<protein>
    <submittedName>
        <fullName evidence="1">Uncharacterized protein</fullName>
    </submittedName>
</protein>
<gene>
    <name evidence="1" type="ORF">B0T22DRAFT_235266</name>
</gene>
<accession>A0AAE0X6M1</accession>
<reference evidence="1" key="2">
    <citation type="submission" date="2023-06" db="EMBL/GenBank/DDBJ databases">
        <authorList>
            <consortium name="Lawrence Berkeley National Laboratory"/>
            <person name="Haridas S."/>
            <person name="Hensen N."/>
            <person name="Bonometti L."/>
            <person name="Westerberg I."/>
            <person name="Brannstrom I.O."/>
            <person name="Guillou S."/>
            <person name="Cros-Aarteil S."/>
            <person name="Calhoun S."/>
            <person name="Kuo A."/>
            <person name="Mondo S."/>
            <person name="Pangilinan J."/>
            <person name="Riley R."/>
            <person name="Labutti K."/>
            <person name="Andreopoulos B."/>
            <person name="Lipzen A."/>
            <person name="Chen C."/>
            <person name="Yanf M."/>
            <person name="Daum C."/>
            <person name="Ng V."/>
            <person name="Clum A."/>
            <person name="Steindorff A."/>
            <person name="Ohm R."/>
            <person name="Martin F."/>
            <person name="Silar P."/>
            <person name="Natvig D."/>
            <person name="Lalanne C."/>
            <person name="Gautier V."/>
            <person name="Ament-Velasquez S.L."/>
            <person name="Kruys A."/>
            <person name="Hutchinson M.I."/>
            <person name="Powell A.J."/>
            <person name="Barry K."/>
            <person name="Miller A.N."/>
            <person name="Grigoriev I.V."/>
            <person name="Debuchy R."/>
            <person name="Gladieux P."/>
            <person name="Thoren M.H."/>
            <person name="Johannesson H."/>
        </authorList>
    </citation>
    <scope>NUCLEOTIDE SEQUENCE</scope>
    <source>
        <strain evidence="1">CBS 314.62</strain>
    </source>
</reference>
<dbReference type="Proteomes" id="UP001270362">
    <property type="component" value="Unassembled WGS sequence"/>
</dbReference>
<keyword evidence="2" id="KW-1185">Reference proteome</keyword>
<name>A0AAE0X6M1_9PEZI</name>
<comment type="caution">
    <text evidence="1">The sequence shown here is derived from an EMBL/GenBank/DDBJ whole genome shotgun (WGS) entry which is preliminary data.</text>
</comment>
<reference evidence="1" key="1">
    <citation type="journal article" date="2023" name="Mol. Phylogenet. Evol.">
        <title>Genome-scale phylogeny and comparative genomics of the fungal order Sordariales.</title>
        <authorList>
            <person name="Hensen N."/>
            <person name="Bonometti L."/>
            <person name="Westerberg I."/>
            <person name="Brannstrom I.O."/>
            <person name="Guillou S."/>
            <person name="Cros-Aarteil S."/>
            <person name="Calhoun S."/>
            <person name="Haridas S."/>
            <person name="Kuo A."/>
            <person name="Mondo S."/>
            <person name="Pangilinan J."/>
            <person name="Riley R."/>
            <person name="LaButti K."/>
            <person name="Andreopoulos B."/>
            <person name="Lipzen A."/>
            <person name="Chen C."/>
            <person name="Yan M."/>
            <person name="Daum C."/>
            <person name="Ng V."/>
            <person name="Clum A."/>
            <person name="Steindorff A."/>
            <person name="Ohm R.A."/>
            <person name="Martin F."/>
            <person name="Silar P."/>
            <person name="Natvig D.O."/>
            <person name="Lalanne C."/>
            <person name="Gautier V."/>
            <person name="Ament-Velasquez S.L."/>
            <person name="Kruys A."/>
            <person name="Hutchinson M.I."/>
            <person name="Powell A.J."/>
            <person name="Barry K."/>
            <person name="Miller A.N."/>
            <person name="Grigoriev I.V."/>
            <person name="Debuchy R."/>
            <person name="Gladieux P."/>
            <person name="Hiltunen Thoren M."/>
            <person name="Johannesson H."/>
        </authorList>
    </citation>
    <scope>NUCLEOTIDE SEQUENCE</scope>
    <source>
        <strain evidence="1">CBS 314.62</strain>
    </source>
</reference>